<proteinExistence type="inferred from homology"/>
<dbReference type="InterPro" id="IPR001360">
    <property type="entry name" value="Glyco_hydro_1"/>
</dbReference>
<evidence type="ECO:0000256" key="3">
    <source>
        <dbReference type="ARBA" id="ARBA00023295"/>
    </source>
</evidence>
<comment type="caution">
    <text evidence="5">The sequence shown here is derived from an EMBL/GenBank/DDBJ whole genome shotgun (WGS) entry which is preliminary data.</text>
</comment>
<accession>A0ABW9B7W8</accession>
<evidence type="ECO:0000313" key="5">
    <source>
        <dbReference type="EMBL" id="MFM0008375.1"/>
    </source>
</evidence>
<protein>
    <submittedName>
        <fullName evidence="5">Beta-glucosidase</fullName>
    </submittedName>
</protein>
<evidence type="ECO:0000256" key="1">
    <source>
        <dbReference type="ARBA" id="ARBA00010838"/>
    </source>
</evidence>
<dbReference type="PRINTS" id="PR00131">
    <property type="entry name" value="GLHYDRLASE1"/>
</dbReference>
<name>A0ABW9B7W8_9BURK</name>
<evidence type="ECO:0000256" key="4">
    <source>
        <dbReference type="RuleBase" id="RU003690"/>
    </source>
</evidence>
<dbReference type="InterPro" id="IPR017853">
    <property type="entry name" value="GH"/>
</dbReference>
<dbReference type="EMBL" id="JAQQEZ010000097">
    <property type="protein sequence ID" value="MFM0008375.1"/>
    <property type="molecule type" value="Genomic_DNA"/>
</dbReference>
<organism evidence="5 6">
    <name type="scientific">Paraburkholderia dipogonis</name>
    <dbReference type="NCBI Taxonomy" id="1211383"/>
    <lineage>
        <taxon>Bacteria</taxon>
        <taxon>Pseudomonadati</taxon>
        <taxon>Pseudomonadota</taxon>
        <taxon>Betaproteobacteria</taxon>
        <taxon>Burkholderiales</taxon>
        <taxon>Burkholderiaceae</taxon>
        <taxon>Paraburkholderia</taxon>
    </lineage>
</organism>
<dbReference type="Pfam" id="PF00232">
    <property type="entry name" value="Glyco_hydro_1"/>
    <property type="match status" value="1"/>
</dbReference>
<keyword evidence="2" id="KW-0378">Hydrolase</keyword>
<dbReference type="Gene3D" id="3.20.20.80">
    <property type="entry name" value="Glycosidases"/>
    <property type="match status" value="1"/>
</dbReference>
<dbReference type="SUPFAM" id="SSF51445">
    <property type="entry name" value="(Trans)glycosidases"/>
    <property type="match status" value="1"/>
</dbReference>
<evidence type="ECO:0000313" key="6">
    <source>
        <dbReference type="Proteomes" id="UP001629230"/>
    </source>
</evidence>
<dbReference type="PANTHER" id="PTHR10353">
    <property type="entry name" value="GLYCOSYL HYDROLASE"/>
    <property type="match status" value="1"/>
</dbReference>
<dbReference type="InterPro" id="IPR033132">
    <property type="entry name" value="GH_1_N_CS"/>
</dbReference>
<dbReference type="RefSeq" id="WP_408183384.1">
    <property type="nucleotide sequence ID" value="NZ_JAQQEZ010000097.1"/>
</dbReference>
<dbReference type="PROSITE" id="PS00653">
    <property type="entry name" value="GLYCOSYL_HYDROL_F1_2"/>
    <property type="match status" value="1"/>
</dbReference>
<reference evidence="5 6" key="1">
    <citation type="journal article" date="2024" name="Chem. Sci.">
        <title>Discovery of megapolipeptins by genome mining of a Burkholderiales bacteria collection.</title>
        <authorList>
            <person name="Paulo B.S."/>
            <person name="Recchia M.J.J."/>
            <person name="Lee S."/>
            <person name="Fergusson C.H."/>
            <person name="Romanowski S.B."/>
            <person name="Hernandez A."/>
            <person name="Krull N."/>
            <person name="Liu D.Y."/>
            <person name="Cavanagh H."/>
            <person name="Bos A."/>
            <person name="Gray C.A."/>
            <person name="Murphy B.T."/>
            <person name="Linington R.G."/>
            <person name="Eustaquio A.S."/>
        </authorList>
    </citation>
    <scope>NUCLEOTIDE SEQUENCE [LARGE SCALE GENOMIC DNA]</scope>
    <source>
        <strain evidence="5 6">RL17-350-BIC-A</strain>
    </source>
</reference>
<evidence type="ECO:0000256" key="2">
    <source>
        <dbReference type="ARBA" id="ARBA00022801"/>
    </source>
</evidence>
<keyword evidence="6" id="KW-1185">Reference proteome</keyword>
<keyword evidence="3" id="KW-0326">Glycosidase</keyword>
<dbReference type="Proteomes" id="UP001629230">
    <property type="component" value="Unassembled WGS sequence"/>
</dbReference>
<dbReference type="PANTHER" id="PTHR10353:SF36">
    <property type="entry name" value="LP05116P"/>
    <property type="match status" value="1"/>
</dbReference>
<gene>
    <name evidence="5" type="ORF">PQR57_46695</name>
</gene>
<sequence>MSFPKDFVWGAATAAFQIEGANTEDGRGESIWDRFCLTPGNIADDTDGSQACDHYHRWPEDLDLAKWLNLNAWRFSVAWPRIQPTTDGKVNQKGLDFYSRLVDGMLERGLAPFLTLYHWDLPQYLQDKGGWGSRETVDRYVEYASIVGRALGDRVASIATFNEPFVTAYLGHWMGVHAPGIQDPATSVQATHHQLLSHGRAVRALREEGVKAPLGIVLNLAPAHPASQRPEDIRATDRHDIAQNRLYLDGLFLGEYPERCSELLGVEPKVVEGDMEIISTPIDFLGVNYYRRAIGSAQGVPSPHFLRKENRQDLAQVQQLGESSNIADATRDTEFKRTVQLPPGAQITAMGWEVYHEGLRECLEDIKRRYSNAPPIYITESGAAFDDEIVDGRVADSRRTAYIQGQIAALGRAMDNGVDVRGYFVWSLLDNFEWALGYSKRFGITYVDYTTQQRTPKESALWYRHFVGTQR</sequence>
<comment type="similarity">
    <text evidence="1 4">Belongs to the glycosyl hydrolase 1 family.</text>
</comment>